<gene>
    <name evidence="1" type="ORF">RRG08_026565</name>
</gene>
<proteinExistence type="predicted"/>
<dbReference type="Proteomes" id="UP001283361">
    <property type="component" value="Unassembled WGS sequence"/>
</dbReference>
<evidence type="ECO:0000313" key="1">
    <source>
        <dbReference type="EMBL" id="KAK3732183.1"/>
    </source>
</evidence>
<evidence type="ECO:0000313" key="2">
    <source>
        <dbReference type="Proteomes" id="UP001283361"/>
    </source>
</evidence>
<comment type="caution">
    <text evidence="1">The sequence shown here is derived from an EMBL/GenBank/DDBJ whole genome shotgun (WGS) entry which is preliminary data.</text>
</comment>
<protein>
    <submittedName>
        <fullName evidence="1">Uncharacterized protein</fullName>
    </submittedName>
</protein>
<accession>A0AAE0Y470</accession>
<organism evidence="1 2">
    <name type="scientific">Elysia crispata</name>
    <name type="common">lettuce slug</name>
    <dbReference type="NCBI Taxonomy" id="231223"/>
    <lineage>
        <taxon>Eukaryota</taxon>
        <taxon>Metazoa</taxon>
        <taxon>Spiralia</taxon>
        <taxon>Lophotrochozoa</taxon>
        <taxon>Mollusca</taxon>
        <taxon>Gastropoda</taxon>
        <taxon>Heterobranchia</taxon>
        <taxon>Euthyneura</taxon>
        <taxon>Panpulmonata</taxon>
        <taxon>Sacoglossa</taxon>
        <taxon>Placobranchoidea</taxon>
        <taxon>Plakobranchidae</taxon>
        <taxon>Elysia</taxon>
    </lineage>
</organism>
<keyword evidence="2" id="KW-1185">Reference proteome</keyword>
<dbReference type="EMBL" id="JAWDGP010006980">
    <property type="protein sequence ID" value="KAK3732183.1"/>
    <property type="molecule type" value="Genomic_DNA"/>
</dbReference>
<name>A0AAE0Y470_9GAST</name>
<dbReference type="AlphaFoldDB" id="A0AAE0Y470"/>
<reference evidence="1" key="1">
    <citation type="journal article" date="2023" name="G3 (Bethesda)">
        <title>A reference genome for the long-term kleptoplast-retaining sea slug Elysia crispata morphotype clarki.</title>
        <authorList>
            <person name="Eastman K.E."/>
            <person name="Pendleton A.L."/>
            <person name="Shaikh M.A."/>
            <person name="Suttiyut T."/>
            <person name="Ogas R."/>
            <person name="Tomko P."/>
            <person name="Gavelis G."/>
            <person name="Widhalm J.R."/>
            <person name="Wisecaver J.H."/>
        </authorList>
    </citation>
    <scope>NUCLEOTIDE SEQUENCE</scope>
    <source>
        <strain evidence="1">ECLA1</strain>
    </source>
</reference>
<sequence length="150" mass="17287">MYGQSKLGVYESVTVRATQTILLVVSLASHQGQIMDEENVRQKGHERSQVPRSVKYLVVTLSSPQQNLRKLKARKTNQREAICTLDPMFRSVPPSQHSMSKQYREFLFINFFSHQQLLLKNLQFFSHKDKTSYVDSALSLPARGREKTES</sequence>